<name>A0A3P6QAJ7_TAEAS</name>
<dbReference type="SUPFAM" id="SSF55550">
    <property type="entry name" value="SH2 domain"/>
    <property type="match status" value="1"/>
</dbReference>
<reference evidence="2 3" key="1">
    <citation type="submission" date="2018-11" db="EMBL/GenBank/DDBJ databases">
        <authorList>
            <consortium name="Pathogen Informatics"/>
        </authorList>
    </citation>
    <scope>NUCLEOTIDE SEQUENCE [LARGE SCALE GENOMIC DNA]</scope>
</reference>
<dbReference type="OrthoDB" id="98077at2759"/>
<dbReference type="InterPro" id="IPR036860">
    <property type="entry name" value="SH2_dom_sf"/>
</dbReference>
<keyword evidence="3" id="KW-1185">Reference proteome</keyword>
<sequence>MGYSAADDWTWAAERPLRSGITGFHLVCESESAPGKLSVTVRNLLRVYHYHLNRDFCRRRYGPAMCSTKKSLHGDALPILT</sequence>
<dbReference type="InterPro" id="IPR000980">
    <property type="entry name" value="SH2"/>
</dbReference>
<evidence type="ECO:0000313" key="2">
    <source>
        <dbReference type="EMBL" id="VDK27848.1"/>
    </source>
</evidence>
<protein>
    <recommendedName>
        <fullName evidence="1">SH2 domain-containing protein</fullName>
    </recommendedName>
</protein>
<dbReference type="Proteomes" id="UP000282613">
    <property type="component" value="Unassembled WGS sequence"/>
</dbReference>
<dbReference type="Pfam" id="PF00017">
    <property type="entry name" value="SH2"/>
    <property type="match status" value="1"/>
</dbReference>
<evidence type="ECO:0000313" key="3">
    <source>
        <dbReference type="Proteomes" id="UP000282613"/>
    </source>
</evidence>
<dbReference type="EMBL" id="UYRS01007001">
    <property type="protein sequence ID" value="VDK27848.1"/>
    <property type="molecule type" value="Genomic_DNA"/>
</dbReference>
<organism evidence="2 3">
    <name type="scientific">Taenia asiatica</name>
    <name type="common">Asian tapeworm</name>
    <dbReference type="NCBI Taxonomy" id="60517"/>
    <lineage>
        <taxon>Eukaryota</taxon>
        <taxon>Metazoa</taxon>
        <taxon>Spiralia</taxon>
        <taxon>Lophotrochozoa</taxon>
        <taxon>Platyhelminthes</taxon>
        <taxon>Cestoda</taxon>
        <taxon>Eucestoda</taxon>
        <taxon>Cyclophyllidea</taxon>
        <taxon>Taeniidae</taxon>
        <taxon>Taenia</taxon>
    </lineage>
</organism>
<gene>
    <name evidence="2" type="ORF">TASK_LOCUS3195</name>
</gene>
<dbReference type="AlphaFoldDB" id="A0A3P6QAJ7"/>
<proteinExistence type="predicted"/>
<feature type="domain" description="SH2" evidence="1">
    <location>
        <begin position="13"/>
        <end position="55"/>
    </location>
</feature>
<evidence type="ECO:0000259" key="1">
    <source>
        <dbReference type="Pfam" id="PF00017"/>
    </source>
</evidence>
<accession>A0A3P6QAJ7</accession>